<gene>
    <name evidence="6" type="ORF">DL762_010038</name>
</gene>
<dbReference type="InterPro" id="IPR051127">
    <property type="entry name" value="Fungal_SecMet_Regulators"/>
</dbReference>
<evidence type="ECO:0000256" key="2">
    <source>
        <dbReference type="ARBA" id="ARBA00023125"/>
    </source>
</evidence>
<feature type="region of interest" description="Disordered" evidence="5">
    <location>
        <begin position="84"/>
        <end position="128"/>
    </location>
</feature>
<keyword evidence="1" id="KW-0805">Transcription regulation</keyword>
<evidence type="ECO:0000256" key="4">
    <source>
        <dbReference type="ARBA" id="ARBA00023242"/>
    </source>
</evidence>
<accession>A0ABY0GS29</accession>
<keyword evidence="7" id="KW-1185">Reference proteome</keyword>
<dbReference type="PANTHER" id="PTHR47424">
    <property type="entry name" value="REGULATORY PROTEIN GAL4"/>
    <property type="match status" value="1"/>
</dbReference>
<dbReference type="PANTHER" id="PTHR47424:SF3">
    <property type="entry name" value="REGULATORY PROTEIN GAL4"/>
    <property type="match status" value="1"/>
</dbReference>
<keyword evidence="2" id="KW-0238">DNA-binding</keyword>
<feature type="compositionally biased region" description="Basic and acidic residues" evidence="5">
    <location>
        <begin position="119"/>
        <end position="128"/>
    </location>
</feature>
<evidence type="ECO:0000313" key="6">
    <source>
        <dbReference type="EMBL" id="RYO75367.1"/>
    </source>
</evidence>
<evidence type="ECO:0000256" key="5">
    <source>
        <dbReference type="SAM" id="MobiDB-lite"/>
    </source>
</evidence>
<feature type="region of interest" description="Disordered" evidence="5">
    <location>
        <begin position="1"/>
        <end position="29"/>
    </location>
</feature>
<protein>
    <recommendedName>
        <fullName evidence="8">Transcription factor domain-containing protein</fullName>
    </recommendedName>
</protein>
<feature type="compositionally biased region" description="Low complexity" evidence="5">
    <location>
        <begin position="95"/>
        <end position="110"/>
    </location>
</feature>
<keyword evidence="3" id="KW-0804">Transcription</keyword>
<dbReference type="Proteomes" id="UP000294003">
    <property type="component" value="Unassembled WGS sequence"/>
</dbReference>
<evidence type="ECO:0000313" key="7">
    <source>
        <dbReference type="Proteomes" id="UP000294003"/>
    </source>
</evidence>
<dbReference type="EMBL" id="QJNS01000704">
    <property type="protein sequence ID" value="RYO75367.1"/>
    <property type="molecule type" value="Genomic_DNA"/>
</dbReference>
<name>A0ABY0GS29_9PEZI</name>
<dbReference type="CDD" id="cd12148">
    <property type="entry name" value="fungal_TF_MHR"/>
    <property type="match status" value="1"/>
</dbReference>
<evidence type="ECO:0000256" key="1">
    <source>
        <dbReference type="ARBA" id="ARBA00023015"/>
    </source>
</evidence>
<comment type="caution">
    <text evidence="6">The sequence shown here is derived from an EMBL/GenBank/DDBJ whole genome shotgun (WGS) entry which is preliminary data.</text>
</comment>
<keyword evidence="4" id="KW-0539">Nucleus</keyword>
<proteinExistence type="predicted"/>
<organism evidence="6 7">
    <name type="scientific">Monosporascus cannonballus</name>
    <dbReference type="NCBI Taxonomy" id="155416"/>
    <lineage>
        <taxon>Eukaryota</taxon>
        <taxon>Fungi</taxon>
        <taxon>Dikarya</taxon>
        <taxon>Ascomycota</taxon>
        <taxon>Pezizomycotina</taxon>
        <taxon>Sordariomycetes</taxon>
        <taxon>Xylariomycetidae</taxon>
        <taxon>Xylariales</taxon>
        <taxon>Xylariales incertae sedis</taxon>
        <taxon>Monosporascus</taxon>
    </lineage>
</organism>
<reference evidence="6 7" key="1">
    <citation type="submission" date="2018-06" db="EMBL/GenBank/DDBJ databases">
        <title>Complete Genomes of Monosporascus.</title>
        <authorList>
            <person name="Robinson A.J."/>
            <person name="Natvig D.O."/>
        </authorList>
    </citation>
    <scope>NUCLEOTIDE SEQUENCE [LARGE SCALE GENOMIC DNA]</scope>
    <source>
        <strain evidence="6 7">CBS 609.92</strain>
    </source>
</reference>
<evidence type="ECO:0008006" key="8">
    <source>
        <dbReference type="Google" id="ProtNLM"/>
    </source>
</evidence>
<sequence length="601" mass="67796">MKRASAAGKSPVQRLPVNQRRHKVAPENRKRVATAVGCRSSSRLCEYPVAVEKVTIPRAELEELQKRCASLQQCLKEATRNGTYQRKLASPPPSVATASSVSTANLQSTETTDDDASADEGRLLHDPDGTARYLGSTSGATFLDSLKGFMRTVFPLAWPGVQSPETTFLGSLGQYQTHDSRPLQNHDGVDPTYLPMKQDMETMVAQLKYFIQDGNGEYPSGGIFYWGELDPSDLDRNSAQILSNPRMIRRLALFNAAFAMTCHLETPTEVRNKGIQLGEPYFMRARFWLGNPLDTTSYTIDHIPVLAMMSIGLKAHVDLSKICGYIVCNTYRIAPWEPKTTNTSTFIENTLEQLAGWLDNLPPELQMIDTPTRNHDRACCELHMFYNQLLILTVRPIFFMAVKKAVADRFTDRNWNLEKHSQLAHIRQCIDAARRNLRLGRWIRDTTLSRKLLTSTLHNIFNAATILLLNQLLFDSFDEPRDATDVYFAIECFQVEARGENNYAIDCARVLKDLEALVIRLRNQTLEDQVLVRSSQLSPPQTQLSATTAYDVGFILNPEVPPDILPSQPQLTPGINIDLYNQLSDWVDADDFRLYQDAYLV</sequence>
<evidence type="ECO:0000256" key="3">
    <source>
        <dbReference type="ARBA" id="ARBA00023163"/>
    </source>
</evidence>